<evidence type="ECO:0000313" key="8">
    <source>
        <dbReference type="Proteomes" id="UP001500037"/>
    </source>
</evidence>
<gene>
    <name evidence="7" type="ORF">GCM10009665_23030</name>
</gene>
<evidence type="ECO:0000256" key="3">
    <source>
        <dbReference type="ARBA" id="ARBA00022801"/>
    </source>
</evidence>
<dbReference type="GO" id="GO:0016787">
    <property type="term" value="F:hydrolase activity"/>
    <property type="evidence" value="ECO:0007669"/>
    <property type="project" value="UniProtKB-KW"/>
</dbReference>
<proteinExistence type="inferred from homology"/>
<evidence type="ECO:0000256" key="1">
    <source>
        <dbReference type="ARBA" id="ARBA00001946"/>
    </source>
</evidence>
<dbReference type="PANTHER" id="PTHR43046">
    <property type="entry name" value="GDP-MANNOSE MANNOSYL HYDROLASE"/>
    <property type="match status" value="1"/>
</dbReference>
<dbReference type="RefSeq" id="WP_344441258.1">
    <property type="nucleotide sequence ID" value="NZ_BAAALF010000030.1"/>
</dbReference>
<comment type="cofactor">
    <cofactor evidence="1">
        <name>Mg(2+)</name>
        <dbReference type="ChEBI" id="CHEBI:18420"/>
    </cofactor>
</comment>
<feature type="domain" description="Nudix hydrolase" evidence="6">
    <location>
        <begin position="17"/>
        <end position="156"/>
    </location>
</feature>
<dbReference type="Gene3D" id="3.90.79.10">
    <property type="entry name" value="Nucleoside Triphosphate Pyrophosphohydrolase"/>
    <property type="match status" value="1"/>
</dbReference>
<dbReference type="InterPro" id="IPR015797">
    <property type="entry name" value="NUDIX_hydrolase-like_dom_sf"/>
</dbReference>
<keyword evidence="4" id="KW-0460">Magnesium</keyword>
<sequence length="171" mass="19072">MAKTWMPRTEFVQTLPRALHGSGVLLFDPEGRLLLLHDAYSEGRAAQGWPQRWWAPGGLLDAGEAPVDGARRELREETGLRLDGPLVPIGVDFLPPAEDWPPVSNYFFCGGTLTRQQAESITLSDEHDDYWFRQLSDWEDTLSATMHARLTALVAAHATGRPVILHCGRPM</sequence>
<keyword evidence="3 5" id="KW-0378">Hydrolase</keyword>
<dbReference type="InterPro" id="IPR020084">
    <property type="entry name" value="NUDIX_hydrolase_CS"/>
</dbReference>
<dbReference type="PRINTS" id="PR00502">
    <property type="entry name" value="NUDIXFAMILY"/>
</dbReference>
<dbReference type="Proteomes" id="UP001500037">
    <property type="component" value="Unassembled WGS sequence"/>
</dbReference>
<evidence type="ECO:0000313" key="7">
    <source>
        <dbReference type="EMBL" id="GAA1232193.1"/>
    </source>
</evidence>
<reference evidence="8" key="1">
    <citation type="journal article" date="2019" name="Int. J. Syst. Evol. Microbiol.">
        <title>The Global Catalogue of Microorganisms (GCM) 10K type strain sequencing project: providing services to taxonomists for standard genome sequencing and annotation.</title>
        <authorList>
            <consortium name="The Broad Institute Genomics Platform"/>
            <consortium name="The Broad Institute Genome Sequencing Center for Infectious Disease"/>
            <person name="Wu L."/>
            <person name="Ma J."/>
        </authorList>
    </citation>
    <scope>NUCLEOTIDE SEQUENCE [LARGE SCALE GENOMIC DNA]</scope>
    <source>
        <strain evidence="8">JCM 13004</strain>
    </source>
</reference>
<dbReference type="PANTHER" id="PTHR43046:SF12">
    <property type="entry name" value="GDP-MANNOSE MANNOSYL HYDROLASE"/>
    <property type="match status" value="1"/>
</dbReference>
<comment type="caution">
    <text evidence="7">The sequence shown here is derived from an EMBL/GenBank/DDBJ whole genome shotgun (WGS) entry which is preliminary data.</text>
</comment>
<evidence type="ECO:0000259" key="6">
    <source>
        <dbReference type="PROSITE" id="PS51462"/>
    </source>
</evidence>
<dbReference type="SUPFAM" id="SSF55811">
    <property type="entry name" value="Nudix"/>
    <property type="match status" value="1"/>
</dbReference>
<accession>A0ABP4GPZ0</accession>
<evidence type="ECO:0000256" key="5">
    <source>
        <dbReference type="RuleBase" id="RU003476"/>
    </source>
</evidence>
<comment type="similarity">
    <text evidence="2 5">Belongs to the Nudix hydrolase family.</text>
</comment>
<dbReference type="EMBL" id="BAAALF010000030">
    <property type="protein sequence ID" value="GAA1232193.1"/>
    <property type="molecule type" value="Genomic_DNA"/>
</dbReference>
<dbReference type="InterPro" id="IPR020476">
    <property type="entry name" value="Nudix_hydrolase"/>
</dbReference>
<name>A0ABP4GPZ0_9ACTN</name>
<keyword evidence="8" id="KW-1185">Reference proteome</keyword>
<evidence type="ECO:0000256" key="2">
    <source>
        <dbReference type="ARBA" id="ARBA00005582"/>
    </source>
</evidence>
<dbReference type="InterPro" id="IPR000086">
    <property type="entry name" value="NUDIX_hydrolase_dom"/>
</dbReference>
<dbReference type="PROSITE" id="PS51462">
    <property type="entry name" value="NUDIX"/>
    <property type="match status" value="1"/>
</dbReference>
<evidence type="ECO:0000256" key="4">
    <source>
        <dbReference type="ARBA" id="ARBA00022842"/>
    </source>
</evidence>
<protein>
    <submittedName>
        <fullName evidence="7">NUDIX hydrolase</fullName>
    </submittedName>
</protein>
<organism evidence="7 8">
    <name type="scientific">Kitasatospora nipponensis</name>
    <dbReference type="NCBI Taxonomy" id="258049"/>
    <lineage>
        <taxon>Bacteria</taxon>
        <taxon>Bacillati</taxon>
        <taxon>Actinomycetota</taxon>
        <taxon>Actinomycetes</taxon>
        <taxon>Kitasatosporales</taxon>
        <taxon>Streptomycetaceae</taxon>
        <taxon>Kitasatospora</taxon>
    </lineage>
</organism>
<dbReference type="Pfam" id="PF00293">
    <property type="entry name" value="NUDIX"/>
    <property type="match status" value="1"/>
</dbReference>
<dbReference type="PROSITE" id="PS00893">
    <property type="entry name" value="NUDIX_BOX"/>
    <property type="match status" value="1"/>
</dbReference>